<keyword evidence="9 11" id="KW-0072">Autophagy</keyword>
<keyword evidence="4 11" id="KW-0963">Cytoplasm</keyword>
<name>A0A5J4VLF9_9EUKA</name>
<evidence type="ECO:0000256" key="8">
    <source>
        <dbReference type="ARBA" id="ARBA00022927"/>
    </source>
</evidence>
<evidence type="ECO:0000256" key="4">
    <source>
        <dbReference type="ARBA" id="ARBA00022490"/>
    </source>
</evidence>
<gene>
    <name evidence="13" type="ORF">EZS28_021128</name>
</gene>
<dbReference type="PANTHER" id="PTHR22624">
    <property type="entry name" value="CYSTEINE PROTEASE ATG4"/>
    <property type="match status" value="1"/>
</dbReference>
<comment type="caution">
    <text evidence="13">The sequence shown here is derived from an EMBL/GenBank/DDBJ whole genome shotgun (WGS) entry which is preliminary data.</text>
</comment>
<organism evidence="13 14">
    <name type="scientific">Streblomastix strix</name>
    <dbReference type="NCBI Taxonomy" id="222440"/>
    <lineage>
        <taxon>Eukaryota</taxon>
        <taxon>Metamonada</taxon>
        <taxon>Preaxostyla</taxon>
        <taxon>Oxymonadida</taxon>
        <taxon>Streblomastigidae</taxon>
        <taxon>Streblomastix</taxon>
    </lineage>
</organism>
<evidence type="ECO:0000256" key="6">
    <source>
        <dbReference type="ARBA" id="ARBA00022801"/>
    </source>
</evidence>
<evidence type="ECO:0000256" key="3">
    <source>
        <dbReference type="ARBA" id="ARBA00022448"/>
    </source>
</evidence>
<evidence type="ECO:0000259" key="12">
    <source>
        <dbReference type="Pfam" id="PF03416"/>
    </source>
</evidence>
<dbReference type="OrthoDB" id="2960936at2759"/>
<sequence length="264" mass="30103">MTELSITSTNSNVAYAYTLGQAVVDEKQFLREAYSRVLVTCRSGFYPSMNGLTSDSGFGFRTRHIHPFSIQHIMEKGVEYNKEEGKWFELGTVANVYAELIKRFAPNPLRIGVYICEQGLNTIYIPDAIRLMKQLPDEPETFYEVGLKIPPCPECPICRPILILFPTRLGIKNIAEEYRKVVLRFFTIPQCIGILGGHPNQARYFFGSRNDNTIIFLDPHKKRTCQEILVPGMDIYAEEYMTANYDKYFACCGSGSDSDRVRSD</sequence>
<evidence type="ECO:0000256" key="1">
    <source>
        <dbReference type="ARBA" id="ARBA00004496"/>
    </source>
</evidence>
<dbReference type="GO" id="GO:0035973">
    <property type="term" value="P:aggrephagy"/>
    <property type="evidence" value="ECO:0007669"/>
    <property type="project" value="TreeGrafter"/>
</dbReference>
<dbReference type="GO" id="GO:0015031">
    <property type="term" value="P:protein transport"/>
    <property type="evidence" value="ECO:0007669"/>
    <property type="project" value="UniProtKB-KW"/>
</dbReference>
<comment type="subcellular location">
    <subcellularLocation>
        <location evidence="1 11">Cytoplasm</location>
    </subcellularLocation>
</comment>
<dbReference type="Pfam" id="PF03416">
    <property type="entry name" value="Peptidase_C54"/>
    <property type="match status" value="1"/>
</dbReference>
<keyword evidence="6 11" id="KW-0378">Hydrolase</keyword>
<evidence type="ECO:0000256" key="11">
    <source>
        <dbReference type="RuleBase" id="RU363115"/>
    </source>
</evidence>
<dbReference type="GO" id="GO:0000045">
    <property type="term" value="P:autophagosome assembly"/>
    <property type="evidence" value="ECO:0007669"/>
    <property type="project" value="TreeGrafter"/>
</dbReference>
<keyword evidence="8 11" id="KW-0653">Protein transport</keyword>
<keyword evidence="5 11" id="KW-0645">Protease</keyword>
<comment type="catalytic activity">
    <reaction evidence="10">
        <text>[protein]-C-terminal L-amino acid-glycyl-phosphatidylethanolamide + H2O = [protein]-C-terminal L-amino acid-glycine + a 1,2-diacyl-sn-glycero-3-phosphoethanolamine</text>
        <dbReference type="Rhea" id="RHEA:67548"/>
        <dbReference type="Rhea" id="RHEA-COMP:17323"/>
        <dbReference type="Rhea" id="RHEA-COMP:17324"/>
        <dbReference type="ChEBI" id="CHEBI:15377"/>
        <dbReference type="ChEBI" id="CHEBI:64612"/>
        <dbReference type="ChEBI" id="CHEBI:172940"/>
        <dbReference type="ChEBI" id="CHEBI:172941"/>
    </reaction>
    <physiologicalReaction direction="left-to-right" evidence="10">
        <dbReference type="Rhea" id="RHEA:67549"/>
    </physiologicalReaction>
</comment>
<evidence type="ECO:0000256" key="9">
    <source>
        <dbReference type="ARBA" id="ARBA00023006"/>
    </source>
</evidence>
<evidence type="ECO:0000313" key="13">
    <source>
        <dbReference type="EMBL" id="KAA6383345.1"/>
    </source>
</evidence>
<dbReference type="EC" id="3.4.22.-" evidence="11"/>
<dbReference type="InterPro" id="IPR005078">
    <property type="entry name" value="Peptidase_C54"/>
</dbReference>
<dbReference type="EMBL" id="SNRW01006294">
    <property type="protein sequence ID" value="KAA6383345.1"/>
    <property type="molecule type" value="Genomic_DNA"/>
</dbReference>
<dbReference type="GO" id="GO:0019786">
    <property type="term" value="F:protein-phosphatidylethanolamide deconjugating activity"/>
    <property type="evidence" value="ECO:0007669"/>
    <property type="project" value="InterPro"/>
</dbReference>
<evidence type="ECO:0000313" key="14">
    <source>
        <dbReference type="Proteomes" id="UP000324800"/>
    </source>
</evidence>
<accession>A0A5J4VLF9</accession>
<dbReference type="AlphaFoldDB" id="A0A5J4VLF9"/>
<dbReference type="GO" id="GO:0000423">
    <property type="term" value="P:mitophagy"/>
    <property type="evidence" value="ECO:0007669"/>
    <property type="project" value="TreeGrafter"/>
</dbReference>
<proteinExistence type="inferred from homology"/>
<keyword evidence="7" id="KW-0788">Thiol protease</keyword>
<comment type="function">
    <text evidence="11">Cysteine protease that plays a key role in autophagy by mediating both proteolytic activation and delipidation of ATG8 family proteins.</text>
</comment>
<dbReference type="InterPro" id="IPR038765">
    <property type="entry name" value="Papain-like_cys_pep_sf"/>
</dbReference>
<dbReference type="GO" id="GO:0016485">
    <property type="term" value="P:protein processing"/>
    <property type="evidence" value="ECO:0007669"/>
    <property type="project" value="TreeGrafter"/>
</dbReference>
<evidence type="ECO:0000256" key="7">
    <source>
        <dbReference type="ARBA" id="ARBA00022807"/>
    </source>
</evidence>
<protein>
    <recommendedName>
        <fullName evidence="11">Cysteine protease</fullName>
        <ecNumber evidence="11">3.4.22.-</ecNumber>
    </recommendedName>
</protein>
<dbReference type="Proteomes" id="UP000324800">
    <property type="component" value="Unassembled WGS sequence"/>
</dbReference>
<dbReference type="PANTHER" id="PTHR22624:SF49">
    <property type="entry name" value="CYSTEINE PROTEASE"/>
    <property type="match status" value="1"/>
</dbReference>
<dbReference type="SUPFAM" id="SSF54001">
    <property type="entry name" value="Cysteine proteinases"/>
    <property type="match status" value="1"/>
</dbReference>
<evidence type="ECO:0000256" key="5">
    <source>
        <dbReference type="ARBA" id="ARBA00022670"/>
    </source>
</evidence>
<evidence type="ECO:0000256" key="2">
    <source>
        <dbReference type="ARBA" id="ARBA00010958"/>
    </source>
</evidence>
<dbReference type="GO" id="GO:0034727">
    <property type="term" value="P:piecemeal microautophagy of the nucleus"/>
    <property type="evidence" value="ECO:0007669"/>
    <property type="project" value="TreeGrafter"/>
</dbReference>
<dbReference type="GO" id="GO:0005737">
    <property type="term" value="C:cytoplasm"/>
    <property type="evidence" value="ECO:0007669"/>
    <property type="project" value="UniProtKB-SubCell"/>
</dbReference>
<keyword evidence="3" id="KW-0813">Transport</keyword>
<reference evidence="13 14" key="1">
    <citation type="submission" date="2019-03" db="EMBL/GenBank/DDBJ databases">
        <title>Single cell metagenomics reveals metabolic interactions within the superorganism composed of flagellate Streblomastix strix and complex community of Bacteroidetes bacteria on its surface.</title>
        <authorList>
            <person name="Treitli S.C."/>
            <person name="Kolisko M."/>
            <person name="Husnik F."/>
            <person name="Keeling P."/>
            <person name="Hampl V."/>
        </authorList>
    </citation>
    <scope>NUCLEOTIDE SEQUENCE [LARGE SCALE GENOMIC DNA]</scope>
    <source>
        <strain evidence="13">ST1C</strain>
    </source>
</reference>
<comment type="similarity">
    <text evidence="2 11">Belongs to the peptidase C54 family.</text>
</comment>
<dbReference type="GO" id="GO:0004197">
    <property type="term" value="F:cysteine-type endopeptidase activity"/>
    <property type="evidence" value="ECO:0007669"/>
    <property type="project" value="TreeGrafter"/>
</dbReference>
<dbReference type="InterPro" id="IPR046792">
    <property type="entry name" value="Peptidase_C54_cat"/>
</dbReference>
<feature type="domain" description="Peptidase C54 catalytic" evidence="12">
    <location>
        <begin position="65"/>
        <end position="245"/>
    </location>
</feature>
<evidence type="ECO:0000256" key="10">
    <source>
        <dbReference type="ARBA" id="ARBA00029362"/>
    </source>
</evidence>